<keyword evidence="5 6" id="KW-0472">Membrane</keyword>
<comment type="caution">
    <text evidence="8">The sequence shown here is derived from an EMBL/GenBank/DDBJ whole genome shotgun (WGS) entry which is preliminary data.</text>
</comment>
<feature type="transmembrane region" description="Helical" evidence="6">
    <location>
        <begin position="59"/>
        <end position="76"/>
    </location>
</feature>
<evidence type="ECO:0000313" key="9">
    <source>
        <dbReference type="Proteomes" id="UP000325291"/>
    </source>
</evidence>
<feature type="transmembrane region" description="Helical" evidence="6">
    <location>
        <begin position="202"/>
        <end position="221"/>
    </location>
</feature>
<protein>
    <submittedName>
        <fullName evidence="8">DMT family transporter</fullName>
    </submittedName>
</protein>
<keyword evidence="9" id="KW-1185">Reference proteome</keyword>
<dbReference type="InterPro" id="IPR000620">
    <property type="entry name" value="EamA_dom"/>
</dbReference>
<accession>A0A5A9ZVI6</accession>
<feature type="transmembrane region" description="Helical" evidence="6">
    <location>
        <begin position="88"/>
        <end position="111"/>
    </location>
</feature>
<proteinExistence type="inferred from homology"/>
<dbReference type="PANTHER" id="PTHR22911">
    <property type="entry name" value="ACYL-MALONYL CONDENSING ENZYME-RELATED"/>
    <property type="match status" value="1"/>
</dbReference>
<dbReference type="SUPFAM" id="SSF103481">
    <property type="entry name" value="Multidrug resistance efflux transporter EmrE"/>
    <property type="match status" value="2"/>
</dbReference>
<comment type="subcellular location">
    <subcellularLocation>
        <location evidence="1">Membrane</location>
        <topology evidence="1">Multi-pass membrane protein</topology>
    </subcellularLocation>
</comment>
<dbReference type="Gene3D" id="1.10.3730.20">
    <property type="match status" value="1"/>
</dbReference>
<dbReference type="AlphaFoldDB" id="A0A5A9ZVI6"/>
<feature type="transmembrane region" description="Helical" evidence="6">
    <location>
        <begin position="261"/>
        <end position="282"/>
    </location>
</feature>
<dbReference type="Proteomes" id="UP000325291">
    <property type="component" value="Unassembled WGS sequence"/>
</dbReference>
<evidence type="ECO:0000256" key="5">
    <source>
        <dbReference type="ARBA" id="ARBA00023136"/>
    </source>
</evidence>
<comment type="similarity">
    <text evidence="2">Belongs to the drug/metabolite transporter (DMT) superfamily. 10 TMS drug/metabolite exporter (DME) (TC 2.A.7.3) family.</text>
</comment>
<evidence type="ECO:0000256" key="6">
    <source>
        <dbReference type="SAM" id="Phobius"/>
    </source>
</evidence>
<evidence type="ECO:0000259" key="7">
    <source>
        <dbReference type="Pfam" id="PF00892"/>
    </source>
</evidence>
<keyword evidence="3 6" id="KW-0812">Transmembrane</keyword>
<dbReference type="PANTHER" id="PTHR22911:SF6">
    <property type="entry name" value="SOLUTE CARRIER FAMILY 35 MEMBER G1"/>
    <property type="match status" value="1"/>
</dbReference>
<evidence type="ECO:0000256" key="1">
    <source>
        <dbReference type="ARBA" id="ARBA00004141"/>
    </source>
</evidence>
<feature type="transmembrane region" description="Helical" evidence="6">
    <location>
        <begin position="146"/>
        <end position="162"/>
    </location>
</feature>
<keyword evidence="4 6" id="KW-1133">Transmembrane helix</keyword>
<feature type="transmembrane region" description="Helical" evidence="6">
    <location>
        <begin position="168"/>
        <end position="190"/>
    </location>
</feature>
<feature type="transmembrane region" description="Helical" evidence="6">
    <location>
        <begin position="27"/>
        <end position="47"/>
    </location>
</feature>
<name>A0A5A9ZVI6_9RHOB</name>
<reference evidence="8 9" key="1">
    <citation type="submission" date="2019-07" db="EMBL/GenBank/DDBJ databases">
        <title>Aquicoccus porphyridii gen. nov., sp. nov., isolated from a small marine red alga, Porphyridium marinum.</title>
        <authorList>
            <person name="Liu L."/>
        </authorList>
    </citation>
    <scope>NUCLEOTIDE SEQUENCE [LARGE SCALE GENOMIC DNA]</scope>
    <source>
        <strain evidence="8 9">L1 8-17</strain>
    </source>
</reference>
<organism evidence="8 9">
    <name type="scientific">Aquicoccus porphyridii</name>
    <dbReference type="NCBI Taxonomy" id="1852029"/>
    <lineage>
        <taxon>Bacteria</taxon>
        <taxon>Pseudomonadati</taxon>
        <taxon>Pseudomonadota</taxon>
        <taxon>Alphaproteobacteria</taxon>
        <taxon>Rhodobacterales</taxon>
        <taxon>Paracoccaceae</taxon>
        <taxon>Aquicoccus</taxon>
    </lineage>
</organism>
<evidence type="ECO:0000256" key="3">
    <source>
        <dbReference type="ARBA" id="ARBA00022692"/>
    </source>
</evidence>
<feature type="transmembrane region" description="Helical" evidence="6">
    <location>
        <begin position="233"/>
        <end position="254"/>
    </location>
</feature>
<dbReference type="Pfam" id="PF00892">
    <property type="entry name" value="EamA"/>
    <property type="match status" value="1"/>
</dbReference>
<gene>
    <name evidence="8" type="ORF">FLO80_01415</name>
</gene>
<feature type="transmembrane region" description="Helical" evidence="6">
    <location>
        <begin position="117"/>
        <end position="139"/>
    </location>
</feature>
<sequence length="311" mass="32743">MGRGGETVSAESIESAGQTEFRRALKAIGLLLLAILCFDIMSLLVRILSARYAAPELSAYRNVLGIVPSLALLIWTGELRLRGSSLRIANWPLAIGRGFAVALAQLFFYSALARLELATVATLGQTNALFVVLLSVVLLGERVGPWRVAALLVGFVGVVLILKPGSEAFSLAGLLPVAAALCYAISMVTVRFFGPEVSNGLLYLYSSAAAAVGAIILAAFTTEFSPLHSLADAGLIFGMGILGGVGVLFMMLAYRSAAPSILAPFGYFGILSAFCLGWLVFGEAPIDTLFPGVVLIVGAGALIMWRENRRG</sequence>
<evidence type="ECO:0000256" key="2">
    <source>
        <dbReference type="ARBA" id="ARBA00009853"/>
    </source>
</evidence>
<dbReference type="InterPro" id="IPR037185">
    <property type="entry name" value="EmrE-like"/>
</dbReference>
<dbReference type="GO" id="GO:0016020">
    <property type="term" value="C:membrane"/>
    <property type="evidence" value="ECO:0007669"/>
    <property type="project" value="UniProtKB-SubCell"/>
</dbReference>
<dbReference type="EMBL" id="VINQ01000001">
    <property type="protein sequence ID" value="KAA0920862.1"/>
    <property type="molecule type" value="Genomic_DNA"/>
</dbReference>
<evidence type="ECO:0000256" key="4">
    <source>
        <dbReference type="ARBA" id="ARBA00022989"/>
    </source>
</evidence>
<feature type="transmembrane region" description="Helical" evidence="6">
    <location>
        <begin position="288"/>
        <end position="305"/>
    </location>
</feature>
<feature type="domain" description="EamA" evidence="7">
    <location>
        <begin position="26"/>
        <end position="162"/>
    </location>
</feature>
<evidence type="ECO:0000313" key="8">
    <source>
        <dbReference type="EMBL" id="KAA0920862.1"/>
    </source>
</evidence>